<keyword evidence="3" id="KW-1185">Reference proteome</keyword>
<protein>
    <submittedName>
        <fullName evidence="2">Antibiotic biosynthesis monooxygenase</fullName>
    </submittedName>
</protein>
<dbReference type="PANTHER" id="PTHR33336:SF15">
    <property type="entry name" value="ABM DOMAIN-CONTAINING PROTEIN"/>
    <property type="match status" value="1"/>
</dbReference>
<dbReference type="KEGG" id="tvd:SG34_032950"/>
<dbReference type="SUPFAM" id="SSF54909">
    <property type="entry name" value="Dimeric alpha+beta barrel"/>
    <property type="match status" value="1"/>
</dbReference>
<dbReference type="Proteomes" id="UP000032352">
    <property type="component" value="Chromosome pTvir"/>
</dbReference>
<reference evidence="2 3" key="2">
    <citation type="journal article" date="2022" name="Mar. Drugs">
        <title>Bioassay-Guided Fractionation Leads to the Detection of Cholic Acid Generated by the Rare Thalassomonas sp.</title>
        <authorList>
            <person name="Pheiffer F."/>
            <person name="Schneider Y.K."/>
            <person name="Hansen E.H."/>
            <person name="Andersen J.H."/>
            <person name="Isaksson J."/>
            <person name="Busche T."/>
            <person name="R C."/>
            <person name="Kalinowski J."/>
            <person name="Zyl L.V."/>
            <person name="Trindade M."/>
        </authorList>
    </citation>
    <scope>NUCLEOTIDE SEQUENCE [LARGE SCALE GENOMIC DNA]</scope>
    <source>
        <strain evidence="2 3">XOM25</strain>
    </source>
</reference>
<organism evidence="2 3">
    <name type="scientific">Thalassomonas viridans</name>
    <dbReference type="NCBI Taxonomy" id="137584"/>
    <lineage>
        <taxon>Bacteria</taxon>
        <taxon>Pseudomonadati</taxon>
        <taxon>Pseudomonadota</taxon>
        <taxon>Gammaproteobacteria</taxon>
        <taxon>Alteromonadales</taxon>
        <taxon>Colwelliaceae</taxon>
        <taxon>Thalassomonas</taxon>
    </lineage>
</organism>
<name>A0AAF0CDM1_9GAMM</name>
<evidence type="ECO:0000259" key="1">
    <source>
        <dbReference type="PROSITE" id="PS51725"/>
    </source>
</evidence>
<dbReference type="EMBL" id="CP059734">
    <property type="protein sequence ID" value="WDE08715.1"/>
    <property type="molecule type" value="Genomic_DNA"/>
</dbReference>
<keyword evidence="2" id="KW-0503">Monooxygenase</keyword>
<gene>
    <name evidence="2" type="ORF">SG34_032950</name>
</gene>
<evidence type="ECO:0000313" key="3">
    <source>
        <dbReference type="Proteomes" id="UP000032352"/>
    </source>
</evidence>
<dbReference type="InterPro" id="IPR050744">
    <property type="entry name" value="AI-2_Isomerase_LsrG"/>
</dbReference>
<dbReference type="GO" id="GO:0004497">
    <property type="term" value="F:monooxygenase activity"/>
    <property type="evidence" value="ECO:0007669"/>
    <property type="project" value="UniProtKB-KW"/>
</dbReference>
<dbReference type="Gene3D" id="3.30.70.100">
    <property type="match status" value="1"/>
</dbReference>
<sequence length="100" mass="11576">MSGNSLFVFAKIHPKNEHFEEAKQAIINILKLTREEPGCRQFELHENATGKSLFLYEEWENELALEEHYKKPYTAAVFENYQAWLAAPVDITKMQKCTGA</sequence>
<dbReference type="PANTHER" id="PTHR33336">
    <property type="entry name" value="QUINOL MONOOXYGENASE YGIN-RELATED"/>
    <property type="match status" value="1"/>
</dbReference>
<dbReference type="PROSITE" id="PS51725">
    <property type="entry name" value="ABM"/>
    <property type="match status" value="1"/>
</dbReference>
<dbReference type="RefSeq" id="WP_044839803.1">
    <property type="nucleotide sequence ID" value="NZ_CP059734.1"/>
</dbReference>
<evidence type="ECO:0000313" key="2">
    <source>
        <dbReference type="EMBL" id="WDE08715.1"/>
    </source>
</evidence>
<proteinExistence type="predicted"/>
<feature type="domain" description="ABM" evidence="1">
    <location>
        <begin position="6"/>
        <end position="99"/>
    </location>
</feature>
<dbReference type="Pfam" id="PF03992">
    <property type="entry name" value="ABM"/>
    <property type="match status" value="1"/>
</dbReference>
<dbReference type="AlphaFoldDB" id="A0AAF0CDM1"/>
<keyword evidence="2" id="KW-0560">Oxidoreductase</keyword>
<accession>A0AAF0CDM1</accession>
<dbReference type="InterPro" id="IPR007138">
    <property type="entry name" value="ABM_dom"/>
</dbReference>
<dbReference type="InterPro" id="IPR011008">
    <property type="entry name" value="Dimeric_a/b-barrel"/>
</dbReference>
<reference evidence="2 3" key="1">
    <citation type="journal article" date="2015" name="Genome Announc.">
        <title>Draft Genome Sequences of Marine Isolates of Thalassomonas viridans and Thalassomonas actiniarum.</title>
        <authorList>
            <person name="Olonade I."/>
            <person name="van Zyl L.J."/>
            <person name="Trindade M."/>
        </authorList>
    </citation>
    <scope>NUCLEOTIDE SEQUENCE [LARGE SCALE GENOMIC DNA]</scope>
    <source>
        <strain evidence="2 3">XOM25</strain>
    </source>
</reference>